<sequence>PAYLDWVGSMIFHNLCSVIIAMNLILMGLELGCSACPNHDFYKELDICFLAFYVSELSLHLLYHQSSFLIGPLARVWWNWLDLAIVASGLVEQFIIPLLGGGIQFNASSLRALRLLRVFRIARAAKALKHTWNSNLSWAEGHAFEMFMMGVISGIIHCSTMLDYPVPAWAWLENIFLALYSFELFVRLHSNGLRYFYGQDWAWNNLDFVIVALGMLEQWMVTTQLSCSGSCASRVPLSEFQLYLSALGRLLRNIKPLHRLLTFMLLYAASIVFTTLVGKGFIYEDYDAPESAKILYGSVFRTFLSLFKLMNDDQSMVEPIIGTVGGQLLFYGFMCMSNWMML</sequence>
<dbReference type="PANTHER" id="PTHR10037:SF62">
    <property type="entry name" value="SODIUM CHANNEL PROTEIN 60E"/>
    <property type="match status" value="1"/>
</dbReference>
<keyword evidence="8" id="KW-1185">Reference proteome</keyword>
<dbReference type="Gene3D" id="1.20.120.350">
    <property type="entry name" value="Voltage-gated potassium channels. Chain C"/>
    <property type="match status" value="2"/>
</dbReference>
<dbReference type="InterPro" id="IPR027359">
    <property type="entry name" value="Volt_channel_dom_sf"/>
</dbReference>
<dbReference type="Proteomes" id="UP000654075">
    <property type="component" value="Unassembled WGS sequence"/>
</dbReference>
<organism evidence="7 8">
    <name type="scientific">Polarella glacialis</name>
    <name type="common">Dinoflagellate</name>
    <dbReference type="NCBI Taxonomy" id="89957"/>
    <lineage>
        <taxon>Eukaryota</taxon>
        <taxon>Sar</taxon>
        <taxon>Alveolata</taxon>
        <taxon>Dinophyceae</taxon>
        <taxon>Suessiales</taxon>
        <taxon>Suessiaceae</taxon>
        <taxon>Polarella</taxon>
    </lineage>
</organism>
<dbReference type="PANTHER" id="PTHR10037">
    <property type="entry name" value="VOLTAGE-GATED CATION CHANNEL CALCIUM AND SODIUM"/>
    <property type="match status" value="1"/>
</dbReference>
<proteinExistence type="predicted"/>
<evidence type="ECO:0000256" key="4">
    <source>
        <dbReference type="ARBA" id="ARBA00023136"/>
    </source>
</evidence>
<feature type="domain" description="Ion transport" evidence="6">
    <location>
        <begin position="10"/>
        <end position="133"/>
    </location>
</feature>
<keyword evidence="3 5" id="KW-1133">Transmembrane helix</keyword>
<feature type="transmembrane region" description="Helical" evidence="5">
    <location>
        <begin position="260"/>
        <end position="282"/>
    </location>
</feature>
<dbReference type="GO" id="GO:0001518">
    <property type="term" value="C:voltage-gated sodium channel complex"/>
    <property type="evidence" value="ECO:0007669"/>
    <property type="project" value="TreeGrafter"/>
</dbReference>
<dbReference type="AlphaFoldDB" id="A0A813GTU5"/>
<feature type="non-terminal residue" evidence="7">
    <location>
        <position position="1"/>
    </location>
</feature>
<feature type="domain" description="Ion transport" evidence="6">
    <location>
        <begin position="143"/>
        <end position="342"/>
    </location>
</feature>
<evidence type="ECO:0000313" key="7">
    <source>
        <dbReference type="EMBL" id="CAE8626638.1"/>
    </source>
</evidence>
<comment type="caution">
    <text evidence="7">The sequence shown here is derived from an EMBL/GenBank/DDBJ whole genome shotgun (WGS) entry which is preliminary data.</text>
</comment>
<reference evidence="7" key="1">
    <citation type="submission" date="2021-02" db="EMBL/GenBank/DDBJ databases">
        <authorList>
            <person name="Dougan E. K."/>
            <person name="Rhodes N."/>
            <person name="Thang M."/>
            <person name="Chan C."/>
        </authorList>
    </citation>
    <scope>NUCLEOTIDE SEQUENCE</scope>
</reference>
<comment type="subcellular location">
    <subcellularLocation>
        <location evidence="1">Membrane</location>
        <topology evidence="1">Multi-pass membrane protein</topology>
    </subcellularLocation>
</comment>
<gene>
    <name evidence="7" type="ORF">PGLA1383_LOCUS43544</name>
</gene>
<dbReference type="OrthoDB" id="419023at2759"/>
<name>A0A813GTU5_POLGL</name>
<evidence type="ECO:0000256" key="5">
    <source>
        <dbReference type="SAM" id="Phobius"/>
    </source>
</evidence>
<dbReference type="GO" id="GO:0005248">
    <property type="term" value="F:voltage-gated sodium channel activity"/>
    <property type="evidence" value="ECO:0007669"/>
    <property type="project" value="TreeGrafter"/>
</dbReference>
<evidence type="ECO:0000256" key="1">
    <source>
        <dbReference type="ARBA" id="ARBA00004141"/>
    </source>
</evidence>
<dbReference type="InterPro" id="IPR043203">
    <property type="entry name" value="VGCC_Ca_Na"/>
</dbReference>
<evidence type="ECO:0000313" key="8">
    <source>
        <dbReference type="Proteomes" id="UP000654075"/>
    </source>
</evidence>
<dbReference type="EMBL" id="CAJNNV010029002">
    <property type="protein sequence ID" value="CAE8626638.1"/>
    <property type="molecule type" value="Genomic_DNA"/>
</dbReference>
<dbReference type="SUPFAM" id="SSF81324">
    <property type="entry name" value="Voltage-gated potassium channels"/>
    <property type="match status" value="2"/>
</dbReference>
<protein>
    <recommendedName>
        <fullName evidence="6">Ion transport domain-containing protein</fullName>
    </recommendedName>
</protein>
<evidence type="ECO:0000256" key="2">
    <source>
        <dbReference type="ARBA" id="ARBA00022692"/>
    </source>
</evidence>
<accession>A0A813GTU5</accession>
<feature type="transmembrane region" description="Helical" evidence="5">
    <location>
        <begin position="12"/>
        <end position="33"/>
    </location>
</feature>
<evidence type="ECO:0000256" key="3">
    <source>
        <dbReference type="ARBA" id="ARBA00022989"/>
    </source>
</evidence>
<dbReference type="InterPro" id="IPR005821">
    <property type="entry name" value="Ion_trans_dom"/>
</dbReference>
<keyword evidence="4 5" id="KW-0472">Membrane</keyword>
<evidence type="ECO:0000259" key="6">
    <source>
        <dbReference type="Pfam" id="PF00520"/>
    </source>
</evidence>
<keyword evidence="2 5" id="KW-0812">Transmembrane</keyword>
<dbReference type="Pfam" id="PF00520">
    <property type="entry name" value="Ion_trans"/>
    <property type="match status" value="2"/>
</dbReference>
<feature type="transmembrane region" description="Helical" evidence="5">
    <location>
        <begin position="320"/>
        <end position="341"/>
    </location>
</feature>
<feature type="non-terminal residue" evidence="7">
    <location>
        <position position="342"/>
    </location>
</feature>